<feature type="transmembrane region" description="Helical" evidence="3">
    <location>
        <begin position="129"/>
        <end position="149"/>
    </location>
</feature>
<feature type="transmembrane region" description="Helical" evidence="3">
    <location>
        <begin position="354"/>
        <end position="380"/>
    </location>
</feature>
<evidence type="ECO:0000256" key="2">
    <source>
        <dbReference type="ARBA" id="ARBA00022748"/>
    </source>
</evidence>
<feature type="transmembrane region" description="Helical" evidence="3">
    <location>
        <begin position="29"/>
        <end position="47"/>
    </location>
</feature>
<feature type="transmembrane region" description="Helical" evidence="3">
    <location>
        <begin position="313"/>
        <end position="333"/>
    </location>
</feature>
<evidence type="ECO:0000256" key="3">
    <source>
        <dbReference type="SAM" id="Phobius"/>
    </source>
</evidence>
<dbReference type="Pfam" id="PF01578">
    <property type="entry name" value="Cytochrom_C_asm"/>
    <property type="match status" value="1"/>
</dbReference>
<keyword evidence="6" id="KW-1185">Reference proteome</keyword>
<dbReference type="InterPro" id="IPR002541">
    <property type="entry name" value="Cyt_c_assembly"/>
</dbReference>
<feature type="transmembrane region" description="Helical" evidence="3">
    <location>
        <begin position="526"/>
        <end position="548"/>
    </location>
</feature>
<feature type="transmembrane region" description="Helical" evidence="3">
    <location>
        <begin position="275"/>
        <end position="293"/>
    </location>
</feature>
<keyword evidence="3" id="KW-1133">Transmembrane helix</keyword>
<feature type="transmembrane region" description="Helical" evidence="3">
    <location>
        <begin position="689"/>
        <end position="709"/>
    </location>
</feature>
<evidence type="ECO:0000256" key="1">
    <source>
        <dbReference type="ARBA" id="ARBA00009186"/>
    </source>
</evidence>
<feature type="transmembrane region" description="Helical" evidence="3">
    <location>
        <begin position="54"/>
        <end position="72"/>
    </location>
</feature>
<dbReference type="EMBL" id="CP074676">
    <property type="protein sequence ID" value="QVL21618.1"/>
    <property type="molecule type" value="Genomic_DNA"/>
</dbReference>
<feature type="domain" description="Cytochrome c assembly protein" evidence="4">
    <location>
        <begin position="156"/>
        <end position="290"/>
    </location>
</feature>
<protein>
    <submittedName>
        <fullName evidence="5">Cytochrome c biogenesis protein CcsA</fullName>
    </submittedName>
</protein>
<evidence type="ECO:0000259" key="4">
    <source>
        <dbReference type="Pfam" id="PF01578"/>
    </source>
</evidence>
<gene>
    <name evidence="5" type="primary">ccsA</name>
    <name evidence="5" type="ORF">KH389_12675</name>
</gene>
<keyword evidence="2" id="KW-0201">Cytochrome c-type biogenesis</keyword>
<name>A0ABX8DZL7_9PSED</name>
<reference evidence="5 6" key="1">
    <citation type="journal article" date="2016" name="J. Hazard. Mater.">
        <title>A newly isolated Pseudomonas putida S-1 strain for batch-mode-propanethiol degradation and continuous treatment of propanethiol-containing waste gas.</title>
        <authorList>
            <person name="Chen D.Z."/>
            <person name="Sun Y.M."/>
            <person name="Han L.M."/>
            <person name="Chen J."/>
            <person name="Ye J.X."/>
            <person name="Chen J.M."/>
        </authorList>
    </citation>
    <scope>NUCLEOTIDE SEQUENCE [LARGE SCALE GENOMIC DNA]</scope>
    <source>
        <strain evidence="5 6">S-1</strain>
    </source>
</reference>
<feature type="transmembrane region" description="Helical" evidence="3">
    <location>
        <begin position="103"/>
        <end position="122"/>
    </location>
</feature>
<feature type="transmembrane region" description="Helical" evidence="3">
    <location>
        <begin position="244"/>
        <end position="263"/>
    </location>
</feature>
<organism evidence="5 6">
    <name type="scientific">Pseudomonas qingdaonensis</name>
    <dbReference type="NCBI Taxonomy" id="2056231"/>
    <lineage>
        <taxon>Bacteria</taxon>
        <taxon>Pseudomonadati</taxon>
        <taxon>Pseudomonadota</taxon>
        <taxon>Gammaproteobacteria</taxon>
        <taxon>Pseudomonadales</taxon>
        <taxon>Pseudomonadaceae</taxon>
        <taxon>Pseudomonas</taxon>
    </lineage>
</organism>
<dbReference type="PANTHER" id="PTHR43653:SF1">
    <property type="entry name" value="CYTOCHROME C-TYPE BIOGENESIS PROTEIN CCMF"/>
    <property type="match status" value="1"/>
</dbReference>
<feature type="transmembrane region" description="Helical" evidence="3">
    <location>
        <begin position="215"/>
        <end position="232"/>
    </location>
</feature>
<evidence type="ECO:0000313" key="5">
    <source>
        <dbReference type="EMBL" id="QVL21618.1"/>
    </source>
</evidence>
<dbReference type="InterPro" id="IPR003567">
    <property type="entry name" value="Cyt_c_biogenesis"/>
</dbReference>
<dbReference type="PANTHER" id="PTHR43653">
    <property type="entry name" value="CYTOCHROME C ASSEMBLY PROTEIN-RELATED"/>
    <property type="match status" value="1"/>
</dbReference>
<keyword evidence="3" id="KW-0472">Membrane</keyword>
<keyword evidence="3" id="KW-0812">Transmembrane</keyword>
<comment type="similarity">
    <text evidence="1">Belongs to the CcmF/CycK/Ccl1/NrfE/CcsA family.</text>
</comment>
<feature type="transmembrane region" description="Helical" evidence="3">
    <location>
        <begin position="423"/>
        <end position="440"/>
    </location>
</feature>
<dbReference type="PRINTS" id="PR01410">
    <property type="entry name" value="CCBIOGENESIS"/>
</dbReference>
<proteinExistence type="inferred from homology"/>
<accession>A0ABX8DZL7</accession>
<dbReference type="Proteomes" id="UP000678154">
    <property type="component" value="Chromosome"/>
</dbReference>
<feature type="transmembrane region" description="Helical" evidence="3">
    <location>
        <begin position="447"/>
        <end position="468"/>
    </location>
</feature>
<evidence type="ECO:0000313" key="6">
    <source>
        <dbReference type="Proteomes" id="UP000678154"/>
    </source>
</evidence>
<feature type="transmembrane region" description="Helical" evidence="3">
    <location>
        <begin position="169"/>
        <end position="194"/>
    </location>
</feature>
<feature type="transmembrane region" description="Helical" evidence="3">
    <location>
        <begin position="488"/>
        <end position="514"/>
    </location>
</feature>
<sequence>MRWDTCWPPALGLLLCCALLWWLPQVGNLLLVLIAGLVVLGAVRARLRQILWRLALVGLCAACLSLVMHLLADHFQLRYIWLYSSATLPAYLKVANLWGGDEGTVLLLATLCMGIGVRNAALPGWAGRANALVAAWYTLTAAGLGPFTATPADWLAAQASQGMNAHLQTIWMAFHAPLIIAAYAWAIAPAGAALDALARTGDAYGALACTYGRRAWLVLTAGIGMGMVWALEDFTFGQLWHWDPVQTAAFAVWAMLGALLHGARRWRPQGRHWRALPLFSLLTAALACIAMSVTRSEVLASSHRYIGTTSWLGHLALAGGILGLMLWFAWRALRRPAAQARPVRRSASDWGLDLSMWLFAVAALLAVGQLLGAHVGQWLALEKASELKPFFETLAVWASAEELAGLRRAFDHWDVDGHALGKWLMPVIGLLGLLGGWVFLRRSLPARYAGLITLGMALWVALTAWRGAWLTSRYTGEGVLSQRIVQVLPWLDAALLAGMFLLLACLAWGLRVLWRSRRLGTLRHTAPLALIHGGAMVALAGGLLATALNTYMPINIAPASSPQAWHRVADQLQVRVLPVSSQQNFSGYQAVAQVQLRSDDQVIAGHALFQDRRALPPAYQGPVRQLCEILDYRYARHVGDPGYVLHPFIVRGWAQDLQVWVPASPRLMTAAGTLDGGDAIQGVIVVRRYPFVSLVWLGLLAMVLGMLVLPGQAHPARQWSQLSQS</sequence>